<dbReference type="Pfam" id="PF21096">
    <property type="entry name" value="RecA_C"/>
    <property type="match status" value="1"/>
</dbReference>
<dbReference type="AlphaFoldDB" id="A0A7C5HHI1"/>
<dbReference type="Proteomes" id="UP000886059">
    <property type="component" value="Unassembled WGS sequence"/>
</dbReference>
<feature type="non-terminal residue" evidence="2">
    <location>
        <position position="1"/>
    </location>
</feature>
<evidence type="ECO:0000259" key="1">
    <source>
        <dbReference type="Pfam" id="PF21096"/>
    </source>
</evidence>
<dbReference type="SUPFAM" id="SSF54752">
    <property type="entry name" value="RecA protein, C-terminal domain"/>
    <property type="match status" value="1"/>
</dbReference>
<organism evidence="2">
    <name type="scientific">Chlorobaculum parvum</name>
    <dbReference type="NCBI Taxonomy" id="274539"/>
    <lineage>
        <taxon>Bacteria</taxon>
        <taxon>Pseudomonadati</taxon>
        <taxon>Chlorobiota</taxon>
        <taxon>Chlorobiia</taxon>
        <taxon>Chlorobiales</taxon>
        <taxon>Chlorobiaceae</taxon>
        <taxon>Chlorobaculum</taxon>
    </lineage>
</organism>
<reference evidence="2" key="1">
    <citation type="journal article" date="2020" name="mSystems">
        <title>Genome- and Community-Level Interaction Insights into Carbon Utilization and Element Cycling Functions of Hydrothermarchaeota in Hydrothermal Sediment.</title>
        <authorList>
            <person name="Zhou Z."/>
            <person name="Liu Y."/>
            <person name="Xu W."/>
            <person name="Pan J."/>
            <person name="Luo Z.H."/>
            <person name="Li M."/>
        </authorList>
    </citation>
    <scope>NUCLEOTIDE SEQUENCE [LARGE SCALE GENOMIC DNA]</scope>
    <source>
        <strain evidence="2">HyVt-628</strain>
    </source>
</reference>
<dbReference type="InterPro" id="IPR049261">
    <property type="entry name" value="RecA-like_C"/>
</dbReference>
<dbReference type="InterPro" id="IPR023400">
    <property type="entry name" value="RecA_C_sf"/>
</dbReference>
<accession>A0A7C5HHI1</accession>
<gene>
    <name evidence="2" type="ORF">ENL01_05270</name>
</gene>
<feature type="domain" description="RecA-like C-terminal" evidence="1">
    <location>
        <begin position="1"/>
        <end position="53"/>
    </location>
</feature>
<proteinExistence type="predicted"/>
<name>A0A7C5HHI1_9CHLB</name>
<evidence type="ECO:0000313" key="2">
    <source>
        <dbReference type="EMBL" id="HHE08258.1"/>
    </source>
</evidence>
<dbReference type="Gene3D" id="3.30.250.10">
    <property type="entry name" value="RecA protein, C-terminal domain"/>
    <property type="match status" value="1"/>
</dbReference>
<protein>
    <submittedName>
        <fullName evidence="2">DNA recombination/repair protein RecA</fullName>
    </submittedName>
</protein>
<dbReference type="EMBL" id="DRSK01000294">
    <property type="protein sequence ID" value="HHE08258.1"/>
    <property type="molecule type" value="Genomic_DNA"/>
</dbReference>
<comment type="caution">
    <text evidence="2">The sequence shown here is derived from an EMBL/GenBank/DDBJ whole genome shotgun (WGS) entry which is preliminary data.</text>
</comment>
<sequence>IDLAVEFGIVKKAGAWFSCGTEKLGQGRENVKRLLKEDETLRNTIRQQVRDTLTGTPTE</sequence>